<protein>
    <recommendedName>
        <fullName evidence="6">Cell division cycle protein 27 homolog</fullName>
    </recommendedName>
</protein>
<dbReference type="SMART" id="SM00028">
    <property type="entry name" value="TPR"/>
    <property type="match status" value="9"/>
</dbReference>
<dbReference type="OrthoDB" id="329563at2759"/>
<keyword evidence="2" id="KW-0677">Repeat</keyword>
<dbReference type="FunFam" id="1.25.40.10:FF:000018">
    <property type="entry name" value="Cell division cycle protein 27 homolog B"/>
    <property type="match status" value="1"/>
</dbReference>
<keyword evidence="3 7" id="KW-0802">TPR repeat</keyword>
<dbReference type="GO" id="GO:0016567">
    <property type="term" value="P:protein ubiquitination"/>
    <property type="evidence" value="ECO:0007669"/>
    <property type="project" value="TreeGrafter"/>
</dbReference>
<name>A0A834M7S1_RHYFE</name>
<feature type="repeat" description="TPR" evidence="7">
    <location>
        <begin position="560"/>
        <end position="593"/>
    </location>
</feature>
<keyword evidence="10" id="KW-1185">Reference proteome</keyword>
<reference evidence="9" key="1">
    <citation type="submission" date="2020-08" db="EMBL/GenBank/DDBJ databases">
        <title>Genome sequencing and assembly of the red palm weevil Rhynchophorus ferrugineus.</title>
        <authorList>
            <person name="Dias G.B."/>
            <person name="Bergman C.M."/>
            <person name="Manee M."/>
        </authorList>
    </citation>
    <scope>NUCLEOTIDE SEQUENCE</scope>
    <source>
        <strain evidence="9">AA-2017</strain>
        <tissue evidence="9">Whole larva</tissue>
    </source>
</reference>
<evidence type="ECO:0000256" key="2">
    <source>
        <dbReference type="ARBA" id="ARBA00022737"/>
    </source>
</evidence>
<comment type="subcellular location">
    <subcellularLocation>
        <location evidence="1">Nucleus</location>
    </subcellularLocation>
</comment>
<dbReference type="PANTHER" id="PTHR12558:SF13">
    <property type="entry name" value="CELL DIVISION CYCLE PROTEIN 27 HOMOLOG"/>
    <property type="match status" value="1"/>
</dbReference>
<sequence length="822" mass="92536">MIVQEPVQAAIWHCLNQYDYSDAIFLSERLYAEVKSDETLFLLATAYYRGGQKARAYNILEENYGNSTKCQFLFSTCAYELGKYAEAESALLESENYSSRSLDDVVSDFGDQAAFVLLLLGKIASRTERRSRAIDTWKKALKINPFLFSAFENLCDIGDKPSANNIFQINNVENMSACHGHCVSNVESVFITGDSSEKLEKLEASVVTPHHIVNINPNIKYNQKELFSPDESPLSSPLCLSGIKPIGMTRSRFSNLKTNYRLGQEITVPESPTFGQFFDCSSGEYNGTPNYNNISHSNQPPIVKKLLAQKQMDVDHLNSRYKDALHQNCKPVLSQSSNVPAAKTPPLPLVQQPSQNVRRSSRLFSSYSVKENNKSPTRAKFATPKSPSRKTKQRIAKNLGKNAGSNELNNMNKHNIEQEKSETVTSESKSEKGSMQNTSCLQQALTLQRQSAEGLMTLLRDIGQAYLDLSSYNCQSAVQGFLNLPINQMNTTWIYCQLGKAYFEMTEYESSVKYFQRAHEQDPHQLNYMDVYSTALWHLQKEVALSALAQDLVNIDRNHPVTWCVNGNCFSLHKEHDTAIKFFQRGVQVDPNFPYAYTLLGHEYISTEELDKALGCFRNAVRLNPMHYNAWFGIGTIYSKQEKYQLAEMNFARALSINPHSCVILCHIGIVQHALKQTEKALATFNRAIESNPKSPLCKFHRASIYFALGRHMEALKELEELKEIVPKESSVYYLIGKVHKKLGNTDLALQHFSWATDLDPKGASNQIKEAFDPAIGRNTVSAESPTSPTLDEYPSESNSGQQGDNMNFEGLPDDSEDSTFE</sequence>
<dbReference type="AlphaFoldDB" id="A0A834M7S1"/>
<evidence type="ECO:0000313" key="9">
    <source>
        <dbReference type="EMBL" id="KAF7271321.1"/>
    </source>
</evidence>
<comment type="similarity">
    <text evidence="5">Belongs to the APC3/CDC27 family.</text>
</comment>
<evidence type="ECO:0000256" key="1">
    <source>
        <dbReference type="ARBA" id="ARBA00004123"/>
    </source>
</evidence>
<dbReference type="Pfam" id="PF13181">
    <property type="entry name" value="TPR_8"/>
    <property type="match status" value="2"/>
</dbReference>
<dbReference type="PROSITE" id="PS50005">
    <property type="entry name" value="TPR"/>
    <property type="match status" value="7"/>
</dbReference>
<evidence type="ECO:0000256" key="5">
    <source>
        <dbReference type="ARBA" id="ARBA00038210"/>
    </source>
</evidence>
<feature type="repeat" description="TPR" evidence="7">
    <location>
        <begin position="730"/>
        <end position="763"/>
    </location>
</feature>
<comment type="caution">
    <text evidence="9">The sequence shown here is derived from an EMBL/GenBank/DDBJ whole genome shotgun (WGS) entry which is preliminary data.</text>
</comment>
<evidence type="ECO:0000256" key="7">
    <source>
        <dbReference type="PROSITE-ProRule" id="PRU00339"/>
    </source>
</evidence>
<proteinExistence type="inferred from homology"/>
<feature type="region of interest" description="Disordered" evidence="8">
    <location>
        <begin position="335"/>
        <end position="437"/>
    </location>
</feature>
<gene>
    <name evidence="9" type="ORF">GWI33_015793</name>
</gene>
<dbReference type="GO" id="GO:0031145">
    <property type="term" value="P:anaphase-promoting complex-dependent catabolic process"/>
    <property type="evidence" value="ECO:0007669"/>
    <property type="project" value="TreeGrafter"/>
</dbReference>
<dbReference type="Pfam" id="PF12895">
    <property type="entry name" value="ANAPC3"/>
    <property type="match status" value="1"/>
</dbReference>
<dbReference type="InterPro" id="IPR011990">
    <property type="entry name" value="TPR-like_helical_dom_sf"/>
</dbReference>
<dbReference type="PANTHER" id="PTHR12558">
    <property type="entry name" value="CELL DIVISION CYCLE 16,23,27"/>
    <property type="match status" value="1"/>
</dbReference>
<feature type="repeat" description="TPR" evidence="7">
    <location>
        <begin position="662"/>
        <end position="695"/>
    </location>
</feature>
<dbReference type="GO" id="GO:0005737">
    <property type="term" value="C:cytoplasm"/>
    <property type="evidence" value="ECO:0007669"/>
    <property type="project" value="TreeGrafter"/>
</dbReference>
<feature type="compositionally biased region" description="Polar residues" evidence="8">
    <location>
        <begin position="403"/>
        <end position="413"/>
    </location>
</feature>
<dbReference type="SUPFAM" id="SSF48452">
    <property type="entry name" value="TPR-like"/>
    <property type="match status" value="2"/>
</dbReference>
<feature type="repeat" description="TPR" evidence="7">
    <location>
        <begin position="628"/>
        <end position="661"/>
    </location>
</feature>
<dbReference type="InterPro" id="IPR019734">
    <property type="entry name" value="TPR_rpt"/>
</dbReference>
<feature type="compositionally biased region" description="Acidic residues" evidence="8">
    <location>
        <begin position="812"/>
        <end position="822"/>
    </location>
</feature>
<feature type="repeat" description="TPR" evidence="7">
    <location>
        <begin position="492"/>
        <end position="525"/>
    </location>
</feature>
<feature type="region of interest" description="Disordered" evidence="8">
    <location>
        <begin position="772"/>
        <end position="822"/>
    </location>
</feature>
<evidence type="ECO:0000313" key="10">
    <source>
        <dbReference type="Proteomes" id="UP000625711"/>
    </source>
</evidence>
<feature type="compositionally biased region" description="Basic and acidic residues" evidence="8">
    <location>
        <begin position="414"/>
        <end position="432"/>
    </location>
</feature>
<organism evidence="9 10">
    <name type="scientific">Rhynchophorus ferrugineus</name>
    <name type="common">Red palm weevil</name>
    <name type="synonym">Curculio ferrugineus</name>
    <dbReference type="NCBI Taxonomy" id="354439"/>
    <lineage>
        <taxon>Eukaryota</taxon>
        <taxon>Metazoa</taxon>
        <taxon>Ecdysozoa</taxon>
        <taxon>Arthropoda</taxon>
        <taxon>Hexapoda</taxon>
        <taxon>Insecta</taxon>
        <taxon>Pterygota</taxon>
        <taxon>Neoptera</taxon>
        <taxon>Endopterygota</taxon>
        <taxon>Coleoptera</taxon>
        <taxon>Polyphaga</taxon>
        <taxon>Cucujiformia</taxon>
        <taxon>Curculionidae</taxon>
        <taxon>Dryophthorinae</taxon>
        <taxon>Rhynchophorus</taxon>
    </lineage>
</organism>
<accession>A0A834M7S1</accession>
<dbReference type="Pfam" id="PF13432">
    <property type="entry name" value="TPR_16"/>
    <property type="match status" value="2"/>
</dbReference>
<dbReference type="GO" id="GO:0007091">
    <property type="term" value="P:metaphase/anaphase transition of mitotic cell cycle"/>
    <property type="evidence" value="ECO:0007669"/>
    <property type="project" value="TreeGrafter"/>
</dbReference>
<keyword evidence="4" id="KW-0539">Nucleus</keyword>
<feature type="compositionally biased region" description="Polar residues" evidence="8">
    <location>
        <begin position="351"/>
        <end position="376"/>
    </location>
</feature>
<feature type="compositionally biased region" description="Polar residues" evidence="8">
    <location>
        <begin position="779"/>
        <end position="806"/>
    </location>
</feature>
<dbReference type="EMBL" id="JAACXV010013977">
    <property type="protein sequence ID" value="KAF7271321.1"/>
    <property type="molecule type" value="Genomic_DNA"/>
</dbReference>
<evidence type="ECO:0000256" key="3">
    <source>
        <dbReference type="ARBA" id="ARBA00022803"/>
    </source>
</evidence>
<feature type="repeat" description="TPR" evidence="7">
    <location>
        <begin position="594"/>
        <end position="627"/>
    </location>
</feature>
<evidence type="ECO:0000256" key="4">
    <source>
        <dbReference type="ARBA" id="ARBA00023242"/>
    </source>
</evidence>
<evidence type="ECO:0000256" key="6">
    <source>
        <dbReference type="ARBA" id="ARBA00039307"/>
    </source>
</evidence>
<dbReference type="GO" id="GO:0005680">
    <property type="term" value="C:anaphase-promoting complex"/>
    <property type="evidence" value="ECO:0007669"/>
    <property type="project" value="TreeGrafter"/>
</dbReference>
<dbReference type="Gene3D" id="1.25.40.10">
    <property type="entry name" value="Tetratricopeptide repeat domain"/>
    <property type="match status" value="4"/>
</dbReference>
<dbReference type="Proteomes" id="UP000625711">
    <property type="component" value="Unassembled WGS sequence"/>
</dbReference>
<evidence type="ECO:0000256" key="8">
    <source>
        <dbReference type="SAM" id="MobiDB-lite"/>
    </source>
</evidence>
<dbReference type="GO" id="GO:0051301">
    <property type="term" value="P:cell division"/>
    <property type="evidence" value="ECO:0007669"/>
    <property type="project" value="TreeGrafter"/>
</dbReference>
<feature type="repeat" description="TPR" evidence="7">
    <location>
        <begin position="114"/>
        <end position="147"/>
    </location>
</feature>